<evidence type="ECO:0000313" key="2">
    <source>
        <dbReference type="EMBL" id="VUD69753.1"/>
    </source>
</evidence>
<reference evidence="2 3" key="1">
    <citation type="submission" date="2019-06" db="EMBL/GenBank/DDBJ databases">
        <authorList>
            <person name="Rodrigo-Torres L."/>
            <person name="Arahal R. D."/>
            <person name="Lucena T."/>
        </authorList>
    </citation>
    <scope>NUCLEOTIDE SEQUENCE [LARGE SCALE GENOMIC DNA]</scope>
    <source>
        <strain evidence="2 3">SB0023/3</strain>
    </source>
</reference>
<organism evidence="2 3">
    <name type="scientific">Methylobacterium symbioticum</name>
    <dbReference type="NCBI Taxonomy" id="2584084"/>
    <lineage>
        <taxon>Bacteria</taxon>
        <taxon>Pseudomonadati</taxon>
        <taxon>Pseudomonadota</taxon>
        <taxon>Alphaproteobacteria</taxon>
        <taxon>Hyphomicrobiales</taxon>
        <taxon>Methylobacteriaceae</taxon>
        <taxon>Methylobacterium</taxon>
    </lineage>
</organism>
<sequence length="62" mass="6736">MPDGRCKQMSTKQEHCQPDKALLDLVGEEQEIIVLSSGPVVQSTVRTPDRHSPMRAAFSGAA</sequence>
<dbReference type="AlphaFoldDB" id="A0A509E9E1"/>
<evidence type="ECO:0000256" key="1">
    <source>
        <dbReference type="SAM" id="MobiDB-lite"/>
    </source>
</evidence>
<protein>
    <submittedName>
        <fullName evidence="2">Uncharacterized protein</fullName>
    </submittedName>
</protein>
<gene>
    <name evidence="2" type="ORF">MET9862_00310</name>
</gene>
<proteinExistence type="predicted"/>
<evidence type="ECO:0000313" key="3">
    <source>
        <dbReference type="Proteomes" id="UP000410984"/>
    </source>
</evidence>
<name>A0A509E9E1_9HYPH</name>
<accession>A0A509E9E1</accession>
<keyword evidence="3" id="KW-1185">Reference proteome</keyword>
<feature type="region of interest" description="Disordered" evidence="1">
    <location>
        <begin position="43"/>
        <end position="62"/>
    </location>
</feature>
<dbReference type="Proteomes" id="UP000410984">
    <property type="component" value="Unassembled WGS sequence"/>
</dbReference>
<dbReference type="EMBL" id="CABFPH010000002">
    <property type="protein sequence ID" value="VUD69753.1"/>
    <property type="molecule type" value="Genomic_DNA"/>
</dbReference>